<dbReference type="OrthoDB" id="5399848at2759"/>
<dbReference type="Proteomes" id="UP000308199">
    <property type="component" value="Unassembled WGS sequence"/>
</dbReference>
<evidence type="ECO:0000313" key="3">
    <source>
        <dbReference type="Proteomes" id="UP000308199"/>
    </source>
</evidence>
<keyword evidence="3" id="KW-1185">Reference proteome</keyword>
<reference evidence="2 3" key="1">
    <citation type="submission" date="2019-02" db="EMBL/GenBank/DDBJ databases">
        <title>Genome sequencing of the rare red list fungi Phellinidium pouzarii.</title>
        <authorList>
            <person name="Buettner E."/>
            <person name="Kellner H."/>
        </authorList>
    </citation>
    <scope>NUCLEOTIDE SEQUENCE [LARGE SCALE GENOMIC DNA]</scope>
    <source>
        <strain evidence="2 3">DSM 108285</strain>
    </source>
</reference>
<accession>A0A4V3XAQ3</accession>
<evidence type="ECO:0000313" key="2">
    <source>
        <dbReference type="EMBL" id="THG98982.1"/>
    </source>
</evidence>
<keyword evidence="1" id="KW-0472">Membrane</keyword>
<dbReference type="AlphaFoldDB" id="A0A4V3XAQ3"/>
<keyword evidence="1" id="KW-1133">Transmembrane helix</keyword>
<dbReference type="EMBL" id="SGPK01000707">
    <property type="protein sequence ID" value="THG98982.1"/>
    <property type="molecule type" value="Genomic_DNA"/>
</dbReference>
<feature type="transmembrane region" description="Helical" evidence="1">
    <location>
        <begin position="145"/>
        <end position="166"/>
    </location>
</feature>
<comment type="caution">
    <text evidence="2">The sequence shown here is derived from an EMBL/GenBank/DDBJ whole genome shotgun (WGS) entry which is preliminary data.</text>
</comment>
<feature type="transmembrane region" description="Helical" evidence="1">
    <location>
        <begin position="20"/>
        <end position="40"/>
    </location>
</feature>
<feature type="transmembrane region" description="Helical" evidence="1">
    <location>
        <begin position="81"/>
        <end position="99"/>
    </location>
</feature>
<organism evidence="2 3">
    <name type="scientific">Phellinidium pouzarii</name>
    <dbReference type="NCBI Taxonomy" id="167371"/>
    <lineage>
        <taxon>Eukaryota</taxon>
        <taxon>Fungi</taxon>
        <taxon>Dikarya</taxon>
        <taxon>Basidiomycota</taxon>
        <taxon>Agaricomycotina</taxon>
        <taxon>Agaricomycetes</taxon>
        <taxon>Hymenochaetales</taxon>
        <taxon>Hymenochaetaceae</taxon>
        <taxon>Phellinidium</taxon>
    </lineage>
</organism>
<gene>
    <name evidence="2" type="ORF">EW145_g7341</name>
</gene>
<sequence>MLCGNRFSLPGSPSTCALDASITPLPSIFLLAFLLIYVPIKLRSRRMHPSSPSPYASSSFDAYKYALPGAHVETHTGFKRWIHYTYLVLVLCLFGLRILEISRLIAAGMGVALLPFGLIAIALVVIMLTYGGIGLGMGRARGMEISLSLVMYWALSTVLESVKVARLSNYNEFYPAKGTAYPSSDWLLDNGCMLGLLVVFLFIEGIHSVTLWRSVVLSQNGESIQSGSALGIRDKNISKPTLVFGTFA</sequence>
<evidence type="ECO:0000256" key="1">
    <source>
        <dbReference type="SAM" id="Phobius"/>
    </source>
</evidence>
<keyword evidence="1" id="KW-0812">Transmembrane</keyword>
<proteinExistence type="predicted"/>
<feature type="transmembrane region" description="Helical" evidence="1">
    <location>
        <begin position="105"/>
        <end position="133"/>
    </location>
</feature>
<feature type="transmembrane region" description="Helical" evidence="1">
    <location>
        <begin position="186"/>
        <end position="203"/>
    </location>
</feature>
<protein>
    <submittedName>
        <fullName evidence="2">Uncharacterized protein</fullName>
    </submittedName>
</protein>
<name>A0A4V3XAQ3_9AGAM</name>